<sequence>MSEDDCSSTRDWALPSSNGKRSDAAYRKQRILPTHKGRAVLNLAAQRRGRMPSKPRAPYRRPTPLSVHLERPYKAEAEKTRPH</sequence>
<dbReference type="EMBL" id="CH479207">
    <property type="protein sequence ID" value="EDW31040.1"/>
    <property type="molecule type" value="Genomic_DNA"/>
</dbReference>
<feature type="region of interest" description="Disordered" evidence="1">
    <location>
        <begin position="1"/>
        <end position="83"/>
    </location>
</feature>
<organism evidence="3">
    <name type="scientific">Drosophila persimilis</name>
    <name type="common">Fruit fly</name>
    <dbReference type="NCBI Taxonomy" id="7234"/>
    <lineage>
        <taxon>Eukaryota</taxon>
        <taxon>Metazoa</taxon>
        <taxon>Ecdysozoa</taxon>
        <taxon>Arthropoda</taxon>
        <taxon>Hexapoda</taxon>
        <taxon>Insecta</taxon>
        <taxon>Pterygota</taxon>
        <taxon>Neoptera</taxon>
        <taxon>Endopterygota</taxon>
        <taxon>Diptera</taxon>
        <taxon>Brachycera</taxon>
        <taxon>Muscomorpha</taxon>
        <taxon>Ephydroidea</taxon>
        <taxon>Drosophilidae</taxon>
        <taxon>Drosophila</taxon>
        <taxon>Sophophora</taxon>
    </lineage>
</organism>
<evidence type="ECO:0000313" key="2">
    <source>
        <dbReference type="EMBL" id="EDW31040.1"/>
    </source>
</evidence>
<protein>
    <submittedName>
        <fullName evidence="2">GL15142</fullName>
    </submittedName>
</protein>
<gene>
    <name evidence="2" type="primary">Dper\GL15142</name>
    <name evidence="2" type="ORF">Dper_GL15142</name>
</gene>
<evidence type="ECO:0000256" key="1">
    <source>
        <dbReference type="SAM" id="MobiDB-lite"/>
    </source>
</evidence>
<feature type="compositionally biased region" description="Basic and acidic residues" evidence="1">
    <location>
        <begin position="68"/>
        <end position="83"/>
    </location>
</feature>
<keyword evidence="3" id="KW-1185">Reference proteome</keyword>
<reference evidence="2 3" key="1">
    <citation type="journal article" date="2007" name="Nature">
        <title>Evolution of genes and genomes on the Drosophila phylogeny.</title>
        <authorList>
            <consortium name="Drosophila 12 Genomes Consortium"/>
            <person name="Clark A.G."/>
            <person name="Eisen M.B."/>
            <person name="Smith D.R."/>
            <person name="Bergman C.M."/>
            <person name="Oliver B."/>
            <person name="Markow T.A."/>
            <person name="Kaufman T.C."/>
            <person name="Kellis M."/>
            <person name="Gelbart W."/>
            <person name="Iyer V.N."/>
            <person name="Pollard D.A."/>
            <person name="Sackton T.B."/>
            <person name="Larracuente A.M."/>
            <person name="Singh N.D."/>
            <person name="Abad J.P."/>
            <person name="Abt D.N."/>
            <person name="Adryan B."/>
            <person name="Aguade M."/>
            <person name="Akashi H."/>
            <person name="Anderson W.W."/>
            <person name="Aquadro C.F."/>
            <person name="Ardell D.H."/>
            <person name="Arguello R."/>
            <person name="Artieri C.G."/>
            <person name="Barbash D.A."/>
            <person name="Barker D."/>
            <person name="Barsanti P."/>
            <person name="Batterham P."/>
            <person name="Batzoglou S."/>
            <person name="Begun D."/>
            <person name="Bhutkar A."/>
            <person name="Blanco E."/>
            <person name="Bosak S.A."/>
            <person name="Bradley R.K."/>
            <person name="Brand A.D."/>
            <person name="Brent M.R."/>
            <person name="Brooks A.N."/>
            <person name="Brown R.H."/>
            <person name="Butlin R.K."/>
            <person name="Caggese C."/>
            <person name="Calvi B.R."/>
            <person name="Bernardo de Carvalho A."/>
            <person name="Caspi A."/>
            <person name="Castrezana S."/>
            <person name="Celniker S.E."/>
            <person name="Chang J.L."/>
            <person name="Chapple C."/>
            <person name="Chatterji S."/>
            <person name="Chinwalla A."/>
            <person name="Civetta A."/>
            <person name="Clifton S.W."/>
            <person name="Comeron J.M."/>
            <person name="Costello J.C."/>
            <person name="Coyne J.A."/>
            <person name="Daub J."/>
            <person name="David R.G."/>
            <person name="Delcher A.L."/>
            <person name="Delehaunty K."/>
            <person name="Do C.B."/>
            <person name="Ebling H."/>
            <person name="Edwards K."/>
            <person name="Eickbush T."/>
            <person name="Evans J.D."/>
            <person name="Filipski A."/>
            <person name="Findeiss S."/>
            <person name="Freyhult E."/>
            <person name="Fulton L."/>
            <person name="Fulton R."/>
            <person name="Garcia A.C."/>
            <person name="Gardiner A."/>
            <person name="Garfield D.A."/>
            <person name="Garvin B.E."/>
            <person name="Gibson G."/>
            <person name="Gilbert D."/>
            <person name="Gnerre S."/>
            <person name="Godfrey J."/>
            <person name="Good R."/>
            <person name="Gotea V."/>
            <person name="Gravely B."/>
            <person name="Greenberg A.J."/>
            <person name="Griffiths-Jones S."/>
            <person name="Gross S."/>
            <person name="Guigo R."/>
            <person name="Gustafson E.A."/>
            <person name="Haerty W."/>
            <person name="Hahn M.W."/>
            <person name="Halligan D.L."/>
            <person name="Halpern A.L."/>
            <person name="Halter G.M."/>
            <person name="Han M.V."/>
            <person name="Heger A."/>
            <person name="Hillier L."/>
            <person name="Hinrichs A.S."/>
            <person name="Holmes I."/>
            <person name="Hoskins R.A."/>
            <person name="Hubisz M.J."/>
            <person name="Hultmark D."/>
            <person name="Huntley M.A."/>
            <person name="Jaffe D.B."/>
            <person name="Jagadeeshan S."/>
            <person name="Jeck W.R."/>
            <person name="Johnson J."/>
            <person name="Jones C.D."/>
            <person name="Jordan W.C."/>
            <person name="Karpen G.H."/>
            <person name="Kataoka E."/>
            <person name="Keightley P.D."/>
            <person name="Kheradpour P."/>
            <person name="Kirkness E.F."/>
            <person name="Koerich L.B."/>
            <person name="Kristiansen K."/>
            <person name="Kudrna D."/>
            <person name="Kulathinal R.J."/>
            <person name="Kumar S."/>
            <person name="Kwok R."/>
            <person name="Lander E."/>
            <person name="Langley C.H."/>
            <person name="Lapoint R."/>
            <person name="Lazzaro B.P."/>
            <person name="Lee S.J."/>
            <person name="Levesque L."/>
            <person name="Li R."/>
            <person name="Lin C.F."/>
            <person name="Lin M.F."/>
            <person name="Lindblad-Toh K."/>
            <person name="Llopart A."/>
            <person name="Long M."/>
            <person name="Low L."/>
            <person name="Lozovsky E."/>
            <person name="Lu J."/>
            <person name="Luo M."/>
            <person name="Machado C.A."/>
            <person name="Makalowski W."/>
            <person name="Marzo M."/>
            <person name="Matsuda M."/>
            <person name="Matzkin L."/>
            <person name="McAllister B."/>
            <person name="McBride C.S."/>
            <person name="McKernan B."/>
            <person name="McKernan K."/>
            <person name="Mendez-Lago M."/>
            <person name="Minx P."/>
            <person name="Mollenhauer M.U."/>
            <person name="Montooth K."/>
            <person name="Mount S.M."/>
            <person name="Mu X."/>
            <person name="Myers E."/>
            <person name="Negre B."/>
            <person name="Newfeld S."/>
            <person name="Nielsen R."/>
            <person name="Noor M.A."/>
            <person name="O'Grady P."/>
            <person name="Pachter L."/>
            <person name="Papaceit M."/>
            <person name="Parisi M.J."/>
            <person name="Parisi M."/>
            <person name="Parts L."/>
            <person name="Pedersen J.S."/>
            <person name="Pesole G."/>
            <person name="Phillippy A.M."/>
            <person name="Ponting C.P."/>
            <person name="Pop M."/>
            <person name="Porcelli D."/>
            <person name="Powell J.R."/>
            <person name="Prohaska S."/>
            <person name="Pruitt K."/>
            <person name="Puig M."/>
            <person name="Quesneville H."/>
            <person name="Ram K.R."/>
            <person name="Rand D."/>
            <person name="Rasmussen M.D."/>
            <person name="Reed L.K."/>
            <person name="Reenan R."/>
            <person name="Reily A."/>
            <person name="Remington K.A."/>
            <person name="Rieger T.T."/>
            <person name="Ritchie M.G."/>
            <person name="Robin C."/>
            <person name="Rogers Y.H."/>
            <person name="Rohde C."/>
            <person name="Rozas J."/>
            <person name="Rubenfield M.J."/>
            <person name="Ruiz A."/>
            <person name="Russo S."/>
            <person name="Salzberg S.L."/>
            <person name="Sanchez-Gracia A."/>
            <person name="Saranga D.J."/>
            <person name="Sato H."/>
            <person name="Schaeffer S.W."/>
            <person name="Schatz M.C."/>
            <person name="Schlenke T."/>
            <person name="Schwartz R."/>
            <person name="Segarra C."/>
            <person name="Singh R.S."/>
            <person name="Sirot L."/>
            <person name="Sirota M."/>
            <person name="Sisneros N.B."/>
            <person name="Smith C.D."/>
            <person name="Smith T.F."/>
            <person name="Spieth J."/>
            <person name="Stage D.E."/>
            <person name="Stark A."/>
            <person name="Stephan W."/>
            <person name="Strausberg R.L."/>
            <person name="Strempel S."/>
            <person name="Sturgill D."/>
            <person name="Sutton G."/>
            <person name="Sutton G.G."/>
            <person name="Tao W."/>
            <person name="Teichmann S."/>
            <person name="Tobari Y.N."/>
            <person name="Tomimura Y."/>
            <person name="Tsolas J.M."/>
            <person name="Valente V.L."/>
            <person name="Venter E."/>
            <person name="Venter J.C."/>
            <person name="Vicario S."/>
            <person name="Vieira F.G."/>
            <person name="Vilella A.J."/>
            <person name="Villasante A."/>
            <person name="Walenz B."/>
            <person name="Wang J."/>
            <person name="Wasserman M."/>
            <person name="Watts T."/>
            <person name="Wilson D."/>
            <person name="Wilson R.K."/>
            <person name="Wing R.A."/>
            <person name="Wolfner M.F."/>
            <person name="Wong A."/>
            <person name="Wong G.K."/>
            <person name="Wu C.I."/>
            <person name="Wu G."/>
            <person name="Yamamoto D."/>
            <person name="Yang H.P."/>
            <person name="Yang S.P."/>
            <person name="Yorke J.A."/>
            <person name="Yoshida K."/>
            <person name="Zdobnov E."/>
            <person name="Zhang P."/>
            <person name="Zhang Y."/>
            <person name="Zimin A.V."/>
            <person name="Baldwin J."/>
            <person name="Abdouelleil A."/>
            <person name="Abdulkadir J."/>
            <person name="Abebe A."/>
            <person name="Abera B."/>
            <person name="Abreu J."/>
            <person name="Acer S.C."/>
            <person name="Aftuck L."/>
            <person name="Alexander A."/>
            <person name="An P."/>
            <person name="Anderson E."/>
            <person name="Anderson S."/>
            <person name="Arachi H."/>
            <person name="Azer M."/>
            <person name="Bachantsang P."/>
            <person name="Barry A."/>
            <person name="Bayul T."/>
            <person name="Berlin A."/>
            <person name="Bessette D."/>
            <person name="Bloom T."/>
            <person name="Blye J."/>
            <person name="Boguslavskiy L."/>
            <person name="Bonnet C."/>
            <person name="Boukhgalter B."/>
            <person name="Bourzgui I."/>
            <person name="Brown A."/>
            <person name="Cahill P."/>
            <person name="Channer S."/>
            <person name="Cheshatsang Y."/>
            <person name="Chuda L."/>
            <person name="Citroen M."/>
            <person name="Collymore A."/>
            <person name="Cooke P."/>
            <person name="Costello M."/>
            <person name="D'Aco K."/>
            <person name="Daza R."/>
            <person name="De Haan G."/>
            <person name="DeGray S."/>
            <person name="DeMaso C."/>
            <person name="Dhargay N."/>
            <person name="Dooley K."/>
            <person name="Dooley E."/>
            <person name="Doricent M."/>
            <person name="Dorje P."/>
            <person name="Dorjee K."/>
            <person name="Dupes A."/>
            <person name="Elong R."/>
            <person name="Falk J."/>
            <person name="Farina A."/>
            <person name="Faro S."/>
            <person name="Ferguson D."/>
            <person name="Fisher S."/>
            <person name="Foley C.D."/>
            <person name="Franke A."/>
            <person name="Friedrich D."/>
            <person name="Gadbois L."/>
            <person name="Gearin G."/>
            <person name="Gearin C.R."/>
            <person name="Giannoukos G."/>
            <person name="Goode T."/>
            <person name="Graham J."/>
            <person name="Grandbois E."/>
            <person name="Grewal S."/>
            <person name="Gyaltsen K."/>
            <person name="Hafez N."/>
            <person name="Hagos B."/>
            <person name="Hall J."/>
            <person name="Henson C."/>
            <person name="Hollinger A."/>
            <person name="Honan T."/>
            <person name="Huard M.D."/>
            <person name="Hughes L."/>
            <person name="Hurhula B."/>
            <person name="Husby M.E."/>
            <person name="Kamat A."/>
            <person name="Kanga B."/>
            <person name="Kashin S."/>
            <person name="Khazanovich D."/>
            <person name="Kisner P."/>
            <person name="Lance K."/>
            <person name="Lara M."/>
            <person name="Lee W."/>
            <person name="Lennon N."/>
            <person name="Letendre F."/>
            <person name="LeVine R."/>
            <person name="Lipovsky A."/>
            <person name="Liu X."/>
            <person name="Liu J."/>
            <person name="Liu S."/>
            <person name="Lokyitsang T."/>
            <person name="Lokyitsang Y."/>
            <person name="Lubonja R."/>
            <person name="Lui A."/>
            <person name="MacDonald P."/>
            <person name="Magnisalis V."/>
            <person name="Maru K."/>
            <person name="Matthews C."/>
            <person name="McCusker W."/>
            <person name="McDonough S."/>
            <person name="Mehta T."/>
            <person name="Meldrim J."/>
            <person name="Meneus L."/>
            <person name="Mihai O."/>
            <person name="Mihalev A."/>
            <person name="Mihova T."/>
            <person name="Mittelman R."/>
            <person name="Mlenga V."/>
            <person name="Montmayeur A."/>
            <person name="Mulrain L."/>
            <person name="Navidi A."/>
            <person name="Naylor J."/>
            <person name="Negash T."/>
            <person name="Nguyen T."/>
            <person name="Nguyen N."/>
            <person name="Nicol R."/>
            <person name="Norbu C."/>
            <person name="Norbu N."/>
            <person name="Novod N."/>
            <person name="O'Neill B."/>
            <person name="Osman S."/>
            <person name="Markiewicz E."/>
            <person name="Oyono O.L."/>
            <person name="Patti C."/>
            <person name="Phunkhang P."/>
            <person name="Pierre F."/>
            <person name="Priest M."/>
            <person name="Raghuraman S."/>
            <person name="Rege F."/>
            <person name="Reyes R."/>
            <person name="Rise C."/>
            <person name="Rogov P."/>
            <person name="Ross K."/>
            <person name="Ryan E."/>
            <person name="Settipalli S."/>
            <person name="Shea T."/>
            <person name="Sherpa N."/>
            <person name="Shi L."/>
            <person name="Shih D."/>
            <person name="Sparrow T."/>
            <person name="Spaulding J."/>
            <person name="Stalker J."/>
            <person name="Stange-Thomann N."/>
            <person name="Stavropoulos S."/>
            <person name="Stone C."/>
            <person name="Strader C."/>
            <person name="Tesfaye S."/>
            <person name="Thomson T."/>
            <person name="Thoulutsang Y."/>
            <person name="Thoulutsang D."/>
            <person name="Topham K."/>
            <person name="Topping I."/>
            <person name="Tsamla T."/>
            <person name="Vassiliev H."/>
            <person name="Vo A."/>
            <person name="Wangchuk T."/>
            <person name="Wangdi T."/>
            <person name="Weiand M."/>
            <person name="Wilkinson J."/>
            <person name="Wilson A."/>
            <person name="Yadav S."/>
            <person name="Young G."/>
            <person name="Yu Q."/>
            <person name="Zembek L."/>
            <person name="Zhong D."/>
            <person name="Zimmer A."/>
            <person name="Zwirko Z."/>
            <person name="Jaffe D.B."/>
            <person name="Alvarez P."/>
            <person name="Brockman W."/>
            <person name="Butler J."/>
            <person name="Chin C."/>
            <person name="Gnerre S."/>
            <person name="Grabherr M."/>
            <person name="Kleber M."/>
            <person name="Mauceli E."/>
            <person name="MacCallum I."/>
        </authorList>
    </citation>
    <scope>NUCLEOTIDE SEQUENCE [LARGE SCALE GENOMIC DNA]</scope>
    <source>
        <strain evidence="3">MSH-3 / Tucson 14011-0111.49</strain>
    </source>
</reference>
<dbReference type="HOGENOM" id="CLU_2545000_0_0_1"/>
<dbReference type="Proteomes" id="UP000008744">
    <property type="component" value="Unassembled WGS sequence"/>
</dbReference>
<evidence type="ECO:0000313" key="3">
    <source>
        <dbReference type="Proteomes" id="UP000008744"/>
    </source>
</evidence>
<feature type="compositionally biased region" description="Basic residues" evidence="1">
    <location>
        <begin position="47"/>
        <end position="59"/>
    </location>
</feature>
<dbReference type="AlphaFoldDB" id="B4H3T9"/>
<accession>B4H3T9</accession>
<dbReference type="OMA" id="RMPSKPR"/>
<feature type="compositionally biased region" description="Basic residues" evidence="1">
    <location>
        <begin position="27"/>
        <end position="38"/>
    </location>
</feature>
<proteinExistence type="predicted"/>
<name>B4H3T9_DROPE</name>